<dbReference type="Proteomes" id="UP000252139">
    <property type="component" value="Unassembled WGS sequence"/>
</dbReference>
<name>A0A367ITH6_RHIAZ</name>
<dbReference type="EMBL" id="PJQL01003745">
    <property type="protein sequence ID" value="RCH80771.1"/>
    <property type="molecule type" value="Genomic_DNA"/>
</dbReference>
<feature type="non-terminal residue" evidence="1">
    <location>
        <position position="1"/>
    </location>
</feature>
<evidence type="ECO:0000313" key="2">
    <source>
        <dbReference type="Proteomes" id="UP000252139"/>
    </source>
</evidence>
<keyword evidence="2" id="KW-1185">Reference proteome</keyword>
<reference evidence="1 2" key="1">
    <citation type="journal article" date="2018" name="G3 (Bethesda)">
        <title>Phylogenetic and Phylogenomic Definition of Rhizopus Species.</title>
        <authorList>
            <person name="Gryganskyi A.P."/>
            <person name="Golan J."/>
            <person name="Dolatabadi S."/>
            <person name="Mondo S."/>
            <person name="Robb S."/>
            <person name="Idnurm A."/>
            <person name="Muszewska A."/>
            <person name="Steczkiewicz K."/>
            <person name="Masonjones S."/>
            <person name="Liao H.L."/>
            <person name="Gajdeczka M.T."/>
            <person name="Anike F."/>
            <person name="Vuek A."/>
            <person name="Anishchenko I.M."/>
            <person name="Voigt K."/>
            <person name="de Hoog G.S."/>
            <person name="Smith M.E."/>
            <person name="Heitman J."/>
            <person name="Vilgalys R."/>
            <person name="Stajich J.E."/>
        </authorList>
    </citation>
    <scope>NUCLEOTIDE SEQUENCE [LARGE SCALE GENOMIC DNA]</scope>
    <source>
        <strain evidence="1 2">CBS 357.93</strain>
    </source>
</reference>
<accession>A0A367ITH6</accession>
<sequence length="55" mass="6132">CNLVVDFRNAFRMDCEAALKVFASQDAGLMNREKFHKVSYSAFISCQLIGIGTSQ</sequence>
<dbReference type="AlphaFoldDB" id="A0A367ITH6"/>
<organism evidence="1 2">
    <name type="scientific">Rhizopus azygosporus</name>
    <name type="common">Rhizopus microsporus var. azygosporus</name>
    <dbReference type="NCBI Taxonomy" id="86630"/>
    <lineage>
        <taxon>Eukaryota</taxon>
        <taxon>Fungi</taxon>
        <taxon>Fungi incertae sedis</taxon>
        <taxon>Mucoromycota</taxon>
        <taxon>Mucoromycotina</taxon>
        <taxon>Mucoromycetes</taxon>
        <taxon>Mucorales</taxon>
        <taxon>Mucorineae</taxon>
        <taxon>Rhizopodaceae</taxon>
        <taxon>Rhizopus</taxon>
    </lineage>
</organism>
<comment type="caution">
    <text evidence="1">The sequence shown here is derived from an EMBL/GenBank/DDBJ whole genome shotgun (WGS) entry which is preliminary data.</text>
</comment>
<gene>
    <name evidence="1" type="ORF">CU097_004062</name>
</gene>
<evidence type="ECO:0000313" key="1">
    <source>
        <dbReference type="EMBL" id="RCH80771.1"/>
    </source>
</evidence>
<proteinExistence type="predicted"/>
<protein>
    <submittedName>
        <fullName evidence="1">Uncharacterized protein</fullName>
    </submittedName>
</protein>